<dbReference type="InterPro" id="IPR008333">
    <property type="entry name" value="Cbr1-like_FAD-bd_dom"/>
</dbReference>
<comment type="similarity">
    <text evidence="14">Belongs to the globin family.</text>
</comment>
<dbReference type="SUPFAM" id="SSF46458">
    <property type="entry name" value="Globin-like"/>
    <property type="match status" value="1"/>
</dbReference>
<dbReference type="SUPFAM" id="SSF52343">
    <property type="entry name" value="Ferredoxin reductase-like, C-terminal NADP-linked domain"/>
    <property type="match status" value="1"/>
</dbReference>
<dbReference type="Pfam" id="PF00042">
    <property type="entry name" value="Globin"/>
    <property type="match status" value="1"/>
</dbReference>
<keyword evidence="14" id="KW-0813">Transport</keyword>
<dbReference type="Pfam" id="PF00970">
    <property type="entry name" value="FAD_binding_6"/>
    <property type="match status" value="1"/>
</dbReference>
<keyword evidence="9" id="KW-0408">Iron</keyword>
<dbReference type="GO" id="GO:0071949">
    <property type="term" value="F:FAD binding"/>
    <property type="evidence" value="ECO:0007669"/>
    <property type="project" value="TreeGrafter"/>
</dbReference>
<dbReference type="EC" id="1.14.12.17" evidence="3"/>
<dbReference type="InterPro" id="IPR009050">
    <property type="entry name" value="Globin-like_sf"/>
</dbReference>
<dbReference type="GO" id="GO:0071500">
    <property type="term" value="P:cellular response to nitrosative stress"/>
    <property type="evidence" value="ECO:0007669"/>
    <property type="project" value="TreeGrafter"/>
</dbReference>
<dbReference type="GO" id="GO:0008941">
    <property type="term" value="F:nitric oxide dioxygenase NAD(P)H activity"/>
    <property type="evidence" value="ECO:0007669"/>
    <property type="project" value="UniProtKB-EC"/>
</dbReference>
<keyword evidence="19" id="KW-1185">Reference proteome</keyword>
<proteinExistence type="inferred from homology"/>
<evidence type="ECO:0000259" key="15">
    <source>
        <dbReference type="PROSITE" id="PS01033"/>
    </source>
</evidence>
<dbReference type="GO" id="GO:0046872">
    <property type="term" value="F:metal ion binding"/>
    <property type="evidence" value="ECO:0007669"/>
    <property type="project" value="UniProtKB-KW"/>
</dbReference>
<evidence type="ECO:0000256" key="14">
    <source>
        <dbReference type="RuleBase" id="RU000356"/>
    </source>
</evidence>
<evidence type="ECO:0000256" key="8">
    <source>
        <dbReference type="ARBA" id="ARBA00022857"/>
    </source>
</evidence>
<evidence type="ECO:0000313" key="20">
    <source>
        <dbReference type="Proteomes" id="UP001185922"/>
    </source>
</evidence>
<keyword evidence="6" id="KW-0001">2Fe-2S</keyword>
<dbReference type="GO" id="GO:0046210">
    <property type="term" value="P:nitric oxide catabolic process"/>
    <property type="evidence" value="ECO:0007669"/>
    <property type="project" value="TreeGrafter"/>
</dbReference>
<organism evidence="18 20">
    <name type="scientific">Gordonia amicalis</name>
    <dbReference type="NCBI Taxonomy" id="89053"/>
    <lineage>
        <taxon>Bacteria</taxon>
        <taxon>Bacillati</taxon>
        <taxon>Actinomycetota</taxon>
        <taxon>Actinomycetes</taxon>
        <taxon>Mycobacteriales</taxon>
        <taxon>Gordoniaceae</taxon>
        <taxon>Gordonia</taxon>
    </lineage>
</organism>
<dbReference type="GO" id="GO:0020037">
    <property type="term" value="F:heme binding"/>
    <property type="evidence" value="ECO:0007669"/>
    <property type="project" value="InterPro"/>
</dbReference>
<protein>
    <recommendedName>
        <fullName evidence="3">nitric oxide dioxygenase</fullName>
        <ecNumber evidence="3">1.14.12.17</ecNumber>
    </recommendedName>
</protein>
<evidence type="ECO:0000256" key="4">
    <source>
        <dbReference type="ARBA" id="ARBA00022617"/>
    </source>
</evidence>
<gene>
    <name evidence="17" type="ORF">R3P94_17490</name>
    <name evidence="18" type="ORF">R3Q15_19175</name>
</gene>
<dbReference type="PANTHER" id="PTHR43396">
    <property type="entry name" value="FLAVOHEMOPROTEIN"/>
    <property type="match status" value="1"/>
</dbReference>
<dbReference type="PRINTS" id="PR00409">
    <property type="entry name" value="PHDIOXRDTASE"/>
</dbReference>
<dbReference type="InterPro" id="IPR039261">
    <property type="entry name" value="FNR_nucleotide-bd"/>
</dbReference>
<dbReference type="InterPro" id="IPR000971">
    <property type="entry name" value="Globin"/>
</dbReference>
<keyword evidence="11" id="KW-0520">NAD</keyword>
<dbReference type="PROSITE" id="PS01033">
    <property type="entry name" value="GLOBIN"/>
    <property type="match status" value="1"/>
</dbReference>
<evidence type="ECO:0000256" key="9">
    <source>
        <dbReference type="ARBA" id="ARBA00023004"/>
    </source>
</evidence>
<evidence type="ECO:0000256" key="6">
    <source>
        <dbReference type="ARBA" id="ARBA00022714"/>
    </source>
</evidence>
<comment type="caution">
    <text evidence="18">The sequence shown here is derived from an EMBL/GenBank/DDBJ whole genome shotgun (WGS) entry which is preliminary data.</text>
</comment>
<evidence type="ECO:0000259" key="16">
    <source>
        <dbReference type="PROSITE" id="PS51384"/>
    </source>
</evidence>
<feature type="domain" description="Globin" evidence="15">
    <location>
        <begin position="1"/>
        <end position="141"/>
    </location>
</feature>
<dbReference type="Proteomes" id="UP001185779">
    <property type="component" value="Unassembled WGS sequence"/>
</dbReference>
<sequence>MLSDTQRATLAATLPAVEGALTEITPRFYRGLFDAHPNLLDNLFNRTHQKSGEQPQALAGSVAAFARLQLEPDVRRQRFILDRIAHKHASLGVTADQYKVVHQHLFAAIVEVLGDAVTPEVADAWDQLYWDMADLLIASESDLYAAAGVEPGQVWREVRVTDRVQVSPDTIALTVAAVDGGDLPGFRPGQYISVQVPLSDGAQQIRQYSLTGSPVDAQWRFSVKLAGEVSAHLHENVFEGDILRVSTPFGDLVLPDDDAPLLLASAGIGCTPVIGLLTALSENGDARPVTVLHADRSRDRQPHRGMLAALVDSLPAGRLIQWYENTSPHIVSDSVRVGQMSLDNVEVHPESNVMLCGPTGFLSSMREEFLGRDIAESRIHYETFGPELLRSGAR</sequence>
<evidence type="ECO:0000256" key="7">
    <source>
        <dbReference type="ARBA" id="ARBA00022723"/>
    </source>
</evidence>
<dbReference type="CDD" id="cd06184">
    <property type="entry name" value="flavohem_like_fad_nad_binding"/>
    <property type="match status" value="1"/>
</dbReference>
<keyword evidence="10" id="KW-0411">Iron-sulfur</keyword>
<evidence type="ECO:0000256" key="5">
    <source>
        <dbReference type="ARBA" id="ARBA00022621"/>
    </source>
</evidence>
<keyword evidence="5 14" id="KW-0561">Oxygen transport</keyword>
<evidence type="ECO:0000256" key="2">
    <source>
        <dbReference type="ARBA" id="ARBA00006401"/>
    </source>
</evidence>
<keyword evidence="7" id="KW-0479">Metal-binding</keyword>
<comment type="similarity">
    <text evidence="2">In the C-terminal section; belongs to the flavoprotein pyridine nucleotide cytochrome reductase family.</text>
</comment>
<dbReference type="RefSeq" id="WP_317505494.1">
    <property type="nucleotide sequence ID" value="NZ_JANJEV010000001.1"/>
</dbReference>
<dbReference type="InterPro" id="IPR001433">
    <property type="entry name" value="OxRdtase_FAD/NAD-bd"/>
</dbReference>
<dbReference type="InterPro" id="IPR012292">
    <property type="entry name" value="Globin/Proto"/>
</dbReference>
<dbReference type="EMBL" id="JAWLKH010000025">
    <property type="protein sequence ID" value="MDV6313984.1"/>
    <property type="molecule type" value="Genomic_DNA"/>
</dbReference>
<dbReference type="AlphaFoldDB" id="A0AAE4U1L0"/>
<evidence type="ECO:0000313" key="17">
    <source>
        <dbReference type="EMBL" id="MDV6309074.1"/>
    </source>
</evidence>
<evidence type="ECO:0000313" key="18">
    <source>
        <dbReference type="EMBL" id="MDV6313984.1"/>
    </source>
</evidence>
<keyword evidence="4 14" id="KW-0349">Heme</keyword>
<evidence type="ECO:0000256" key="1">
    <source>
        <dbReference type="ARBA" id="ARBA00001970"/>
    </source>
</evidence>
<dbReference type="Gene3D" id="1.10.490.10">
    <property type="entry name" value="Globins"/>
    <property type="match status" value="1"/>
</dbReference>
<dbReference type="EMBL" id="JAWLKI010000022">
    <property type="protein sequence ID" value="MDV6309074.1"/>
    <property type="molecule type" value="Genomic_DNA"/>
</dbReference>
<dbReference type="GO" id="GO:0051537">
    <property type="term" value="F:2 iron, 2 sulfur cluster binding"/>
    <property type="evidence" value="ECO:0007669"/>
    <property type="project" value="UniProtKB-KW"/>
</dbReference>
<keyword evidence="8" id="KW-0521">NADP</keyword>
<dbReference type="Pfam" id="PF00175">
    <property type="entry name" value="NAD_binding_1"/>
    <property type="match status" value="1"/>
</dbReference>
<dbReference type="InterPro" id="IPR017938">
    <property type="entry name" value="Riboflavin_synthase-like_b-brl"/>
</dbReference>
<evidence type="ECO:0000256" key="12">
    <source>
        <dbReference type="ARBA" id="ARBA00048649"/>
    </source>
</evidence>
<evidence type="ECO:0000256" key="11">
    <source>
        <dbReference type="ARBA" id="ARBA00023027"/>
    </source>
</evidence>
<name>A0AAE4U1L0_9ACTN</name>
<evidence type="ECO:0000313" key="19">
    <source>
        <dbReference type="Proteomes" id="UP001185779"/>
    </source>
</evidence>
<feature type="domain" description="FAD-binding FR-type" evidence="16">
    <location>
        <begin position="153"/>
        <end position="255"/>
    </location>
</feature>
<evidence type="ECO:0000256" key="13">
    <source>
        <dbReference type="ARBA" id="ARBA00049433"/>
    </source>
</evidence>
<comment type="catalytic activity">
    <reaction evidence="13">
        <text>2 nitric oxide + NADPH + 2 O2 = 2 nitrate + NADP(+) + H(+)</text>
        <dbReference type="Rhea" id="RHEA:19465"/>
        <dbReference type="ChEBI" id="CHEBI:15378"/>
        <dbReference type="ChEBI" id="CHEBI:15379"/>
        <dbReference type="ChEBI" id="CHEBI:16480"/>
        <dbReference type="ChEBI" id="CHEBI:17632"/>
        <dbReference type="ChEBI" id="CHEBI:57783"/>
        <dbReference type="ChEBI" id="CHEBI:58349"/>
        <dbReference type="EC" id="1.14.12.17"/>
    </reaction>
</comment>
<comment type="cofactor">
    <cofactor evidence="1">
        <name>heme b</name>
        <dbReference type="ChEBI" id="CHEBI:60344"/>
    </cofactor>
</comment>
<dbReference type="InterPro" id="IPR017927">
    <property type="entry name" value="FAD-bd_FR_type"/>
</dbReference>
<dbReference type="PANTHER" id="PTHR43396:SF3">
    <property type="entry name" value="FLAVOHEMOPROTEIN"/>
    <property type="match status" value="1"/>
</dbReference>
<dbReference type="Gene3D" id="3.40.50.80">
    <property type="entry name" value="Nucleotide-binding domain of ferredoxin-NADP reductase (FNR) module"/>
    <property type="match status" value="1"/>
</dbReference>
<evidence type="ECO:0000256" key="3">
    <source>
        <dbReference type="ARBA" id="ARBA00012229"/>
    </source>
</evidence>
<dbReference type="Proteomes" id="UP001185922">
    <property type="component" value="Unassembled WGS sequence"/>
</dbReference>
<comment type="catalytic activity">
    <reaction evidence="12">
        <text>2 nitric oxide + NADH + 2 O2 = 2 nitrate + NAD(+) + H(+)</text>
        <dbReference type="Rhea" id="RHEA:19469"/>
        <dbReference type="ChEBI" id="CHEBI:15378"/>
        <dbReference type="ChEBI" id="CHEBI:15379"/>
        <dbReference type="ChEBI" id="CHEBI:16480"/>
        <dbReference type="ChEBI" id="CHEBI:17632"/>
        <dbReference type="ChEBI" id="CHEBI:57540"/>
        <dbReference type="ChEBI" id="CHEBI:57945"/>
        <dbReference type="EC" id="1.14.12.17"/>
    </reaction>
</comment>
<dbReference type="CDD" id="cd14782">
    <property type="entry name" value="FHb-globin_2"/>
    <property type="match status" value="1"/>
</dbReference>
<accession>A0AAE4U1L0</accession>
<dbReference type="PROSITE" id="PS51384">
    <property type="entry name" value="FAD_FR"/>
    <property type="match status" value="1"/>
</dbReference>
<evidence type="ECO:0000256" key="10">
    <source>
        <dbReference type="ARBA" id="ARBA00023014"/>
    </source>
</evidence>
<dbReference type="GO" id="GO:0019825">
    <property type="term" value="F:oxygen binding"/>
    <property type="evidence" value="ECO:0007669"/>
    <property type="project" value="InterPro"/>
</dbReference>
<dbReference type="Gene3D" id="2.40.30.10">
    <property type="entry name" value="Translation factors"/>
    <property type="match status" value="1"/>
</dbReference>
<dbReference type="SUPFAM" id="SSF63380">
    <property type="entry name" value="Riboflavin synthase domain-like"/>
    <property type="match status" value="1"/>
</dbReference>
<reference evidence="18 19" key="1">
    <citation type="submission" date="2023-10" db="EMBL/GenBank/DDBJ databases">
        <title>Development of a sustainable strategy for remediation of hydrocarbon-contaminated territories based on the waste exchange concept.</title>
        <authorList>
            <person name="Krivoruchko A."/>
        </authorList>
    </citation>
    <scope>NUCLEOTIDE SEQUENCE</scope>
    <source>
        <strain evidence="17 19">IEGM 1266</strain>
        <strain evidence="18">IEGM 1279</strain>
    </source>
</reference>
<dbReference type="GO" id="GO:0005344">
    <property type="term" value="F:oxygen carrier activity"/>
    <property type="evidence" value="ECO:0007669"/>
    <property type="project" value="UniProtKB-KW"/>
</dbReference>